<gene>
    <name evidence="1" type="ORF">NUW54_g9336</name>
</gene>
<evidence type="ECO:0000313" key="2">
    <source>
        <dbReference type="Proteomes" id="UP001144978"/>
    </source>
</evidence>
<evidence type="ECO:0000313" key="1">
    <source>
        <dbReference type="EMBL" id="KAJ2987746.1"/>
    </source>
</evidence>
<keyword evidence="2" id="KW-1185">Reference proteome</keyword>
<protein>
    <submittedName>
        <fullName evidence="1">Uncharacterized protein</fullName>
    </submittedName>
</protein>
<proteinExistence type="predicted"/>
<accession>A0ACC1P6X8</accession>
<comment type="caution">
    <text evidence="1">The sequence shown here is derived from an EMBL/GenBank/DDBJ whole genome shotgun (WGS) entry which is preliminary data.</text>
</comment>
<dbReference type="Proteomes" id="UP001144978">
    <property type="component" value="Unassembled WGS sequence"/>
</dbReference>
<dbReference type="EMBL" id="JANSHE010003092">
    <property type="protein sequence ID" value="KAJ2987746.1"/>
    <property type="molecule type" value="Genomic_DNA"/>
</dbReference>
<sequence>MRTRLPSSSGSAKPIIHSHSHYHPYSSFDYDDIDDYDYYDDYDDDYYDEYDDYEEDLDFYRFLFEEVLLGHASRHAHARYRSSARDPEPPESPEIKREVSKAVLEHSMDLVEARVESMIERVQAAADEVSSAAGELRAAEQAMQDSAKTVSAEAEWVVKGAADGGRPTSYAAAAATPSRQIAQAMEKVGKEGVITVKEGRTIEDEIEITEGMRFDRGFISPYFVTDKKISAIQDILPTLEIAAQSRRPLVIIAEDVDGEALAACIVNKLRGQLQVCAVRVGSRYGDCEGGHGEGGTEVAAERAGEGGIDPIEIRCHGL</sequence>
<reference evidence="1" key="1">
    <citation type="submission" date="2022-08" db="EMBL/GenBank/DDBJ databases">
        <title>Genome Sequence of Pycnoporus sanguineus.</title>
        <authorList>
            <person name="Buettner E."/>
        </authorList>
    </citation>
    <scope>NUCLEOTIDE SEQUENCE</scope>
    <source>
        <strain evidence="1">CG-C14</strain>
    </source>
</reference>
<organism evidence="1 2">
    <name type="scientific">Trametes sanguinea</name>
    <dbReference type="NCBI Taxonomy" id="158606"/>
    <lineage>
        <taxon>Eukaryota</taxon>
        <taxon>Fungi</taxon>
        <taxon>Dikarya</taxon>
        <taxon>Basidiomycota</taxon>
        <taxon>Agaricomycotina</taxon>
        <taxon>Agaricomycetes</taxon>
        <taxon>Polyporales</taxon>
        <taxon>Polyporaceae</taxon>
        <taxon>Trametes</taxon>
    </lineage>
</organism>
<name>A0ACC1P6X8_9APHY</name>